<proteinExistence type="inferred from homology"/>
<dbReference type="PANTHER" id="PTHR32035">
    <property type="entry name" value="AURORA KINASE A-INTERACTING PROTEIN"/>
    <property type="match status" value="1"/>
</dbReference>
<reference evidence="7" key="1">
    <citation type="submission" date="2022-06" db="EMBL/GenBank/DDBJ databases">
        <title>Complete genome sequences of two strains of the flax pathogen Septoria linicola.</title>
        <authorList>
            <person name="Lapalu N."/>
            <person name="Simon A."/>
            <person name="Demenou B."/>
            <person name="Paumier D."/>
            <person name="Guillot M.-P."/>
            <person name="Gout L."/>
            <person name="Valade R."/>
        </authorList>
    </citation>
    <scope>NUCLEOTIDE SEQUENCE</scope>
    <source>
        <strain evidence="7">SE15195</strain>
    </source>
</reference>
<evidence type="ECO:0000256" key="4">
    <source>
        <dbReference type="ARBA" id="ARBA00035682"/>
    </source>
</evidence>
<dbReference type="InterPro" id="IPR013177">
    <property type="entry name" value="Ribosomal_mS38_C"/>
</dbReference>
<evidence type="ECO:0000313" key="7">
    <source>
        <dbReference type="EMBL" id="USW46789.1"/>
    </source>
</evidence>
<protein>
    <recommendedName>
        <fullName evidence="4">Small ribosomal subunit protein mS38</fullName>
    </recommendedName>
</protein>
<evidence type="ECO:0000256" key="5">
    <source>
        <dbReference type="SAM" id="MobiDB-lite"/>
    </source>
</evidence>
<feature type="compositionally biased region" description="Low complexity" evidence="5">
    <location>
        <begin position="15"/>
        <end position="39"/>
    </location>
</feature>
<evidence type="ECO:0000256" key="1">
    <source>
        <dbReference type="ARBA" id="ARBA00004173"/>
    </source>
</evidence>
<organism evidence="7 8">
    <name type="scientific">Septoria linicola</name>
    <dbReference type="NCBI Taxonomy" id="215465"/>
    <lineage>
        <taxon>Eukaryota</taxon>
        <taxon>Fungi</taxon>
        <taxon>Dikarya</taxon>
        <taxon>Ascomycota</taxon>
        <taxon>Pezizomycotina</taxon>
        <taxon>Dothideomycetes</taxon>
        <taxon>Dothideomycetidae</taxon>
        <taxon>Mycosphaerellales</taxon>
        <taxon>Mycosphaerellaceae</taxon>
        <taxon>Septoria</taxon>
    </lineage>
</organism>
<dbReference type="PANTHER" id="PTHR32035:SF3">
    <property type="entry name" value="SMALL RIBOSOMAL SUBUNIT PROTEIN MS38"/>
    <property type="match status" value="1"/>
</dbReference>
<comment type="subcellular location">
    <subcellularLocation>
        <location evidence="1">Mitochondrion</location>
    </subcellularLocation>
</comment>
<dbReference type="Proteomes" id="UP001056384">
    <property type="component" value="Chromosome 1"/>
</dbReference>
<feature type="region of interest" description="Disordered" evidence="5">
    <location>
        <begin position="1"/>
        <end position="115"/>
    </location>
</feature>
<evidence type="ECO:0000313" key="8">
    <source>
        <dbReference type="Proteomes" id="UP001056384"/>
    </source>
</evidence>
<accession>A0A9Q9AC34</accession>
<feature type="region of interest" description="Disordered" evidence="5">
    <location>
        <begin position="241"/>
        <end position="269"/>
    </location>
</feature>
<feature type="domain" description="Ribosomal protein mS38 C-terminal" evidence="6">
    <location>
        <begin position="365"/>
        <end position="398"/>
    </location>
</feature>
<name>A0A9Q9AC34_9PEZI</name>
<evidence type="ECO:0000256" key="2">
    <source>
        <dbReference type="ARBA" id="ARBA00023128"/>
    </source>
</evidence>
<feature type="compositionally biased region" description="Basic residues" evidence="5">
    <location>
        <begin position="92"/>
        <end position="103"/>
    </location>
</feature>
<feature type="compositionally biased region" description="Basic residues" evidence="5">
    <location>
        <begin position="40"/>
        <end position="49"/>
    </location>
</feature>
<sequence>MFSKSLSRAANRTCAAVAGSSTSSSSTAAQRTAQSLAARRQPHQRRHSSSKTSSSSSCPPENAASDGKPAPAAKAVAEEKGAIADPTSQQRGAKKVTRTKRSRPAGVPDQQEDQFAGLPAVPGMHMQKPEFSVSSFFSLHRPLSVGTTIPPPSSAEAFDSIFESQTPRDPWENGNSAERRPEDVVYALRNLFDDVDHKTPQTEEEGIRWEVMHEGQDGVKHLDGPPRLKTLDEMVAQFKPFEAPPPPQPFPEQMKTADKKSRTSKPKQKRYATTIFLTESTSETGQKTYTASTSPIVRIPEDAQAAIEEPAQQRQDTTRSGFRQRMQRNQRASFLRQQNKLSARPTATTPFIRNAPSAARLNRMLLISVKRQRKLKMKKHKYKKLMKRTRNLRRRQDRA</sequence>
<keyword evidence="2" id="KW-0496">Mitochondrion</keyword>
<dbReference type="SMART" id="SM01155">
    <property type="entry name" value="DUF1713"/>
    <property type="match status" value="1"/>
</dbReference>
<dbReference type="EMBL" id="CP099418">
    <property type="protein sequence ID" value="USW46789.1"/>
    <property type="molecule type" value="Genomic_DNA"/>
</dbReference>
<evidence type="ECO:0000256" key="3">
    <source>
        <dbReference type="ARBA" id="ARBA00035647"/>
    </source>
</evidence>
<feature type="compositionally biased region" description="Polar residues" evidence="5">
    <location>
        <begin position="1"/>
        <end position="10"/>
    </location>
</feature>
<keyword evidence="8" id="KW-1185">Reference proteome</keyword>
<gene>
    <name evidence="7" type="ORF">Slin15195_G001080</name>
</gene>
<dbReference type="GO" id="GO:0005739">
    <property type="term" value="C:mitochondrion"/>
    <property type="evidence" value="ECO:0007669"/>
    <property type="project" value="UniProtKB-SubCell"/>
</dbReference>
<dbReference type="Pfam" id="PF08213">
    <property type="entry name" value="COX24_C"/>
    <property type="match status" value="1"/>
</dbReference>
<comment type="similarity">
    <text evidence="3">Belongs to the mitochondrion-specific ribosomal protein mS38 family.</text>
</comment>
<evidence type="ECO:0000259" key="6">
    <source>
        <dbReference type="SMART" id="SM01155"/>
    </source>
</evidence>
<dbReference type="AlphaFoldDB" id="A0A9Q9AC34"/>